<dbReference type="InterPro" id="IPR013783">
    <property type="entry name" value="Ig-like_fold"/>
</dbReference>
<organism evidence="3 4">
    <name type="scientific">Porites lobata</name>
    <dbReference type="NCBI Taxonomy" id="104759"/>
    <lineage>
        <taxon>Eukaryota</taxon>
        <taxon>Metazoa</taxon>
        <taxon>Cnidaria</taxon>
        <taxon>Anthozoa</taxon>
        <taxon>Hexacorallia</taxon>
        <taxon>Scleractinia</taxon>
        <taxon>Fungiina</taxon>
        <taxon>Poritidae</taxon>
        <taxon>Porites</taxon>
    </lineage>
</organism>
<sequence length="206" mass="23238">VPLKQEPPGVKKKPCGAFQVTWNPPSLDSGGGPLTGYQVQLKLRKGNGGWRNCTAFFSNHSCLFTDLRSKTEYDVRVRAFNQNGPSQWTYTLETTDLIGPPGVSEILNDRTEITGITPNVTVQWTRPEERNCSITMYSLRYKAVEPVAEKMTEINITNASVTSFELQFQHSKKYEVTVFAWNSLGRSEASKAWEVRTAQCKDTFFD</sequence>
<comment type="caution">
    <text evidence="3">The sequence shown here is derived from an EMBL/GenBank/DDBJ whole genome shotgun (WGS) entry which is preliminary data.</text>
</comment>
<feature type="domain" description="Fibronectin type-III" evidence="2">
    <location>
        <begin position="103"/>
        <end position="200"/>
    </location>
</feature>
<keyword evidence="4" id="KW-1185">Reference proteome</keyword>
<evidence type="ECO:0000313" key="4">
    <source>
        <dbReference type="Proteomes" id="UP001159405"/>
    </source>
</evidence>
<dbReference type="PROSITE" id="PS50853">
    <property type="entry name" value="FN3"/>
    <property type="match status" value="2"/>
</dbReference>
<dbReference type="CDD" id="cd00063">
    <property type="entry name" value="FN3"/>
    <property type="match status" value="2"/>
</dbReference>
<reference evidence="3 4" key="1">
    <citation type="submission" date="2022-05" db="EMBL/GenBank/DDBJ databases">
        <authorList>
            <consortium name="Genoscope - CEA"/>
            <person name="William W."/>
        </authorList>
    </citation>
    <scope>NUCLEOTIDE SEQUENCE [LARGE SCALE GENOMIC DNA]</scope>
</reference>
<dbReference type="InterPro" id="IPR036116">
    <property type="entry name" value="FN3_sf"/>
</dbReference>
<dbReference type="PANTHER" id="PTHR13817:SF73">
    <property type="entry name" value="FIBRONECTIN TYPE-III DOMAIN-CONTAINING PROTEIN"/>
    <property type="match status" value="1"/>
</dbReference>
<gene>
    <name evidence="3" type="ORF">PLOB_00036482</name>
</gene>
<dbReference type="EMBL" id="CALNXK010000512">
    <property type="protein sequence ID" value="CAH3186933.1"/>
    <property type="molecule type" value="Genomic_DNA"/>
</dbReference>
<dbReference type="PANTHER" id="PTHR13817">
    <property type="entry name" value="TITIN"/>
    <property type="match status" value="1"/>
</dbReference>
<feature type="non-terminal residue" evidence="3">
    <location>
        <position position="1"/>
    </location>
</feature>
<dbReference type="InterPro" id="IPR003961">
    <property type="entry name" value="FN3_dom"/>
</dbReference>
<evidence type="ECO:0000259" key="2">
    <source>
        <dbReference type="PROSITE" id="PS50853"/>
    </source>
</evidence>
<dbReference type="Proteomes" id="UP001159405">
    <property type="component" value="Unassembled WGS sequence"/>
</dbReference>
<evidence type="ECO:0000313" key="3">
    <source>
        <dbReference type="EMBL" id="CAH3186933.1"/>
    </source>
</evidence>
<dbReference type="SMART" id="SM00060">
    <property type="entry name" value="FN3"/>
    <property type="match status" value="2"/>
</dbReference>
<dbReference type="Gene3D" id="2.60.40.10">
    <property type="entry name" value="Immunoglobulins"/>
    <property type="match status" value="2"/>
</dbReference>
<protein>
    <recommendedName>
        <fullName evidence="2">Fibronectin type-III domain-containing protein</fullName>
    </recommendedName>
</protein>
<dbReference type="Pfam" id="PF00041">
    <property type="entry name" value="fn3"/>
    <property type="match status" value="2"/>
</dbReference>
<proteinExistence type="predicted"/>
<dbReference type="InterPro" id="IPR050964">
    <property type="entry name" value="Striated_Muscle_Regulatory"/>
</dbReference>
<evidence type="ECO:0000256" key="1">
    <source>
        <dbReference type="ARBA" id="ARBA00022737"/>
    </source>
</evidence>
<feature type="domain" description="Fibronectin type-III" evidence="2">
    <location>
        <begin position="4"/>
        <end position="101"/>
    </location>
</feature>
<name>A0ABN8SB09_9CNID</name>
<dbReference type="SUPFAM" id="SSF49265">
    <property type="entry name" value="Fibronectin type III"/>
    <property type="match status" value="1"/>
</dbReference>
<accession>A0ABN8SB09</accession>
<keyword evidence="1" id="KW-0677">Repeat</keyword>